<dbReference type="SUPFAM" id="SSF143410">
    <property type="entry name" value="DOPA-like"/>
    <property type="match status" value="1"/>
</dbReference>
<dbReference type="Proteomes" id="UP000238196">
    <property type="component" value="Unassembled WGS sequence"/>
</dbReference>
<proteinExistence type="predicted"/>
<dbReference type="EMBL" id="PRLP01000007">
    <property type="protein sequence ID" value="PPC79070.1"/>
    <property type="molecule type" value="Genomic_DNA"/>
</dbReference>
<dbReference type="InterPro" id="IPR023389">
    <property type="entry name" value="DOPA-like_sf"/>
</dbReference>
<evidence type="ECO:0000313" key="2">
    <source>
        <dbReference type="Proteomes" id="UP000238196"/>
    </source>
</evidence>
<dbReference type="PIRSF" id="PIRSF028139">
    <property type="entry name" value="DOPA-diox_rel_Mll2280"/>
    <property type="match status" value="1"/>
</dbReference>
<sequence>MPRPRNDFDHYHAHVYFDASSLAQATALVQQAGTELAVQVGRIHQKLVGPHPHWSCQLAFDKHSFEEVIGWLEQHRQGLDVLVHGVTGDNLLDHTAHASWLGQPSSLHLDVFR</sequence>
<evidence type="ECO:0000313" key="1">
    <source>
        <dbReference type="EMBL" id="PPC79070.1"/>
    </source>
</evidence>
<dbReference type="Gene3D" id="3.30.70.1240">
    <property type="entry name" value="DOPA-like domains"/>
    <property type="match status" value="1"/>
</dbReference>
<dbReference type="Pfam" id="PF08883">
    <property type="entry name" value="DOPA_dioxygen"/>
    <property type="match status" value="1"/>
</dbReference>
<organism evidence="1 2">
    <name type="scientific">Proteobacteria bacterium 228</name>
    <dbReference type="NCBI Taxonomy" id="2083153"/>
    <lineage>
        <taxon>Bacteria</taxon>
        <taxon>Pseudomonadati</taxon>
        <taxon>Pseudomonadota</taxon>
    </lineage>
</organism>
<comment type="caution">
    <text evidence="1">The sequence shown here is derived from an EMBL/GenBank/DDBJ whole genome shotgun (WGS) entry which is preliminary data.</text>
</comment>
<accession>A0A2S5KWB8</accession>
<name>A0A2S5KWB8_9PROT</name>
<gene>
    <name evidence="1" type="ORF">C4K68_02370</name>
</gene>
<dbReference type="OrthoDB" id="572228at2"/>
<dbReference type="PANTHER" id="PTHR36423">
    <property type="entry name" value="AFR070WP"/>
    <property type="match status" value="1"/>
</dbReference>
<dbReference type="InterPro" id="IPR014980">
    <property type="entry name" value="DOPA_dioxygen"/>
</dbReference>
<dbReference type="PANTHER" id="PTHR36423:SF2">
    <property type="entry name" value="AFR070WP"/>
    <property type="match status" value="1"/>
</dbReference>
<protein>
    <submittedName>
        <fullName evidence="1">4,5-dioxygenase</fullName>
    </submittedName>
</protein>
<dbReference type="AlphaFoldDB" id="A0A2S5KWB8"/>
<reference evidence="1 2" key="1">
    <citation type="submission" date="2018-02" db="EMBL/GenBank/DDBJ databases">
        <title>novel marine gammaproteobacteria from coastal saline agro ecosystem.</title>
        <authorList>
            <person name="Krishnan R."/>
            <person name="Ramesh Kumar N."/>
        </authorList>
    </citation>
    <scope>NUCLEOTIDE SEQUENCE [LARGE SCALE GENOMIC DNA]</scope>
    <source>
        <strain evidence="1 2">228</strain>
    </source>
</reference>